<dbReference type="RefSeq" id="XP_020123852.1">
    <property type="nucleotide sequence ID" value="XM_020260764.1"/>
</dbReference>
<feature type="region of interest" description="Disordered" evidence="1">
    <location>
        <begin position="59"/>
        <end position="95"/>
    </location>
</feature>
<evidence type="ECO:0000313" key="3">
    <source>
        <dbReference type="EMBL" id="OKL63731.1"/>
    </source>
</evidence>
<dbReference type="OrthoDB" id="4503765at2759"/>
<comment type="caution">
    <text evidence="3">The sequence shown here is derived from an EMBL/GenBank/DDBJ whole genome shotgun (WGS) entry which is preliminary data.</text>
</comment>
<gene>
    <name evidence="3" type="ORF">UA08_00906</name>
</gene>
<reference evidence="3 4" key="1">
    <citation type="submission" date="2015-06" db="EMBL/GenBank/DDBJ databases">
        <title>Talaromyces atroroseus IBT 11181 draft genome.</title>
        <authorList>
            <person name="Rasmussen K.B."/>
            <person name="Rasmussen S."/>
            <person name="Petersen B."/>
            <person name="Sicheritz-Ponten T."/>
            <person name="Mortensen U.H."/>
            <person name="Thrane U."/>
        </authorList>
    </citation>
    <scope>NUCLEOTIDE SEQUENCE [LARGE SCALE GENOMIC DNA]</scope>
    <source>
        <strain evidence="3 4">IBT 11181</strain>
    </source>
</reference>
<dbReference type="GeneID" id="31000661"/>
<keyword evidence="4" id="KW-1185">Reference proteome</keyword>
<name>A0A225AQ31_TALAT</name>
<accession>A0A225AQ31</accession>
<protein>
    <submittedName>
        <fullName evidence="3">Uncharacterized protein</fullName>
    </submittedName>
</protein>
<evidence type="ECO:0000256" key="2">
    <source>
        <dbReference type="SAM" id="SignalP"/>
    </source>
</evidence>
<keyword evidence="2" id="KW-0732">Signal</keyword>
<feature type="compositionally biased region" description="Low complexity" evidence="1">
    <location>
        <begin position="63"/>
        <end position="95"/>
    </location>
</feature>
<organism evidence="3 4">
    <name type="scientific">Talaromyces atroroseus</name>
    <dbReference type="NCBI Taxonomy" id="1441469"/>
    <lineage>
        <taxon>Eukaryota</taxon>
        <taxon>Fungi</taxon>
        <taxon>Dikarya</taxon>
        <taxon>Ascomycota</taxon>
        <taxon>Pezizomycotina</taxon>
        <taxon>Eurotiomycetes</taxon>
        <taxon>Eurotiomycetidae</taxon>
        <taxon>Eurotiales</taxon>
        <taxon>Trichocomaceae</taxon>
        <taxon>Talaromyces</taxon>
        <taxon>Talaromyces sect. Trachyspermi</taxon>
    </lineage>
</organism>
<sequence length="225" mass="24229">MRHLSQILSTISLTLFYVLPTLAITGGKAWVNFYKDCPAEIIEVEEFTVIVPSSVSQAKGVASPTLSPSSSSIRTPSSSSASVLPSSSSSSSIPSERSQFRSLLAARSTEKTTIRSPAVNITQGQCQPVHIATSTHLNSRSVSVEAELINVLPFQQCNITVHEVAGCIDPPLVVAPVKNRDARSACKPRNFDAFDDVWVKLDCSEVGTGSPQNTVSRTRPVRRVF</sequence>
<dbReference type="Proteomes" id="UP000214365">
    <property type="component" value="Unassembled WGS sequence"/>
</dbReference>
<evidence type="ECO:0000313" key="4">
    <source>
        <dbReference type="Proteomes" id="UP000214365"/>
    </source>
</evidence>
<dbReference type="AlphaFoldDB" id="A0A225AQ31"/>
<feature type="chain" id="PRO_5012668808" evidence="2">
    <location>
        <begin position="24"/>
        <end position="225"/>
    </location>
</feature>
<evidence type="ECO:0000256" key="1">
    <source>
        <dbReference type="SAM" id="MobiDB-lite"/>
    </source>
</evidence>
<proteinExistence type="predicted"/>
<feature type="signal peptide" evidence="2">
    <location>
        <begin position="1"/>
        <end position="23"/>
    </location>
</feature>
<dbReference type="EMBL" id="LFMY01000001">
    <property type="protein sequence ID" value="OKL63731.1"/>
    <property type="molecule type" value="Genomic_DNA"/>
</dbReference>